<accession>A0A2X2IU21</accession>
<dbReference type="SUPFAM" id="SSF51182">
    <property type="entry name" value="RmlC-like cupins"/>
    <property type="match status" value="1"/>
</dbReference>
<dbReference type="Gene3D" id="2.60.120.10">
    <property type="entry name" value="Jelly Rolls"/>
    <property type="match status" value="1"/>
</dbReference>
<evidence type="ECO:0000313" key="3">
    <source>
        <dbReference type="Proteomes" id="UP000251241"/>
    </source>
</evidence>
<dbReference type="InterPro" id="IPR025979">
    <property type="entry name" value="ChrR-like_cupin_dom"/>
</dbReference>
<dbReference type="GeneID" id="97180951"/>
<protein>
    <submittedName>
        <fullName evidence="2">ChrR Cupin-like domain</fullName>
    </submittedName>
</protein>
<feature type="domain" description="ChrR-like cupin" evidence="1">
    <location>
        <begin position="7"/>
        <end position="109"/>
    </location>
</feature>
<dbReference type="Proteomes" id="UP000251241">
    <property type="component" value="Unassembled WGS sequence"/>
</dbReference>
<dbReference type="Pfam" id="PF12973">
    <property type="entry name" value="Cupin_7"/>
    <property type="match status" value="1"/>
</dbReference>
<name>A0A2X2IU21_SPHMU</name>
<dbReference type="AlphaFoldDB" id="A0A2X2IU21"/>
<dbReference type="InterPro" id="IPR011051">
    <property type="entry name" value="RmlC_Cupin_sf"/>
</dbReference>
<sequence length="117" mass="13557">MKTNINDYVVQTQLSEWKPLIEEDVNTSGIYIKILRFDDKQDRPPSFILKFEAGASYPFHNHPEGEEAFILNGEAYFNETKLSNGDYLYTPPNFKHSVRTEIGCEILFIVPQEVEII</sequence>
<gene>
    <name evidence="2" type="ORF">NCTC11343_02311</name>
</gene>
<proteinExistence type="predicted"/>
<evidence type="ECO:0000259" key="1">
    <source>
        <dbReference type="Pfam" id="PF12973"/>
    </source>
</evidence>
<dbReference type="EMBL" id="UAUU01000008">
    <property type="protein sequence ID" value="SPZ85747.1"/>
    <property type="molecule type" value="Genomic_DNA"/>
</dbReference>
<dbReference type="InterPro" id="IPR014710">
    <property type="entry name" value="RmlC-like_jellyroll"/>
</dbReference>
<dbReference type="RefSeq" id="WP_112374673.1">
    <property type="nucleotide sequence ID" value="NZ_CP069793.1"/>
</dbReference>
<organism evidence="2 3">
    <name type="scientific">Sphingobacterium multivorum</name>
    <dbReference type="NCBI Taxonomy" id="28454"/>
    <lineage>
        <taxon>Bacteria</taxon>
        <taxon>Pseudomonadati</taxon>
        <taxon>Bacteroidota</taxon>
        <taxon>Sphingobacteriia</taxon>
        <taxon>Sphingobacteriales</taxon>
        <taxon>Sphingobacteriaceae</taxon>
        <taxon>Sphingobacterium</taxon>
    </lineage>
</organism>
<evidence type="ECO:0000313" key="2">
    <source>
        <dbReference type="EMBL" id="SPZ85747.1"/>
    </source>
</evidence>
<reference evidence="2 3" key="1">
    <citation type="submission" date="2018-06" db="EMBL/GenBank/DDBJ databases">
        <authorList>
            <consortium name="Pathogen Informatics"/>
            <person name="Doyle S."/>
        </authorList>
    </citation>
    <scope>NUCLEOTIDE SEQUENCE [LARGE SCALE GENOMIC DNA]</scope>
    <source>
        <strain evidence="2 3">NCTC11343</strain>
    </source>
</reference>